<dbReference type="Pfam" id="PF01230">
    <property type="entry name" value="HIT"/>
    <property type="match status" value="1"/>
</dbReference>
<organism evidence="5 6">
    <name type="scientific">Cadophora malorum</name>
    <dbReference type="NCBI Taxonomy" id="108018"/>
    <lineage>
        <taxon>Eukaryota</taxon>
        <taxon>Fungi</taxon>
        <taxon>Dikarya</taxon>
        <taxon>Ascomycota</taxon>
        <taxon>Pezizomycotina</taxon>
        <taxon>Leotiomycetes</taxon>
        <taxon>Helotiales</taxon>
        <taxon>Ploettnerulaceae</taxon>
        <taxon>Cadophora</taxon>
    </lineage>
</organism>
<evidence type="ECO:0000256" key="2">
    <source>
        <dbReference type="PIRSR" id="PIRSR601310-3"/>
    </source>
</evidence>
<dbReference type="PANTHER" id="PTHR46648:SF2">
    <property type="entry name" value="HIT DOMAIN-CONTAINING PROTEIN"/>
    <property type="match status" value="1"/>
</dbReference>
<dbReference type="InterPro" id="IPR019808">
    <property type="entry name" value="Histidine_triad_CS"/>
</dbReference>
<protein>
    <recommendedName>
        <fullName evidence="4">HIT domain-containing protein</fullName>
    </recommendedName>
</protein>
<evidence type="ECO:0000259" key="4">
    <source>
        <dbReference type="PROSITE" id="PS51084"/>
    </source>
</evidence>
<dbReference type="PROSITE" id="PS00892">
    <property type="entry name" value="HIT_1"/>
    <property type="match status" value="1"/>
</dbReference>
<dbReference type="Proteomes" id="UP000664132">
    <property type="component" value="Unassembled WGS sequence"/>
</dbReference>
<dbReference type="PANTHER" id="PTHR46648">
    <property type="entry name" value="HIT FAMILY PROTEIN 1"/>
    <property type="match status" value="1"/>
</dbReference>
<evidence type="ECO:0000313" key="6">
    <source>
        <dbReference type="Proteomes" id="UP000664132"/>
    </source>
</evidence>
<dbReference type="SUPFAM" id="SSF54197">
    <property type="entry name" value="HIT-like"/>
    <property type="match status" value="1"/>
</dbReference>
<keyword evidence="6" id="KW-1185">Reference proteome</keyword>
<gene>
    <name evidence="5" type="ORF">IFR04_014670</name>
</gene>
<evidence type="ECO:0000256" key="3">
    <source>
        <dbReference type="PROSITE-ProRule" id="PRU00464"/>
    </source>
</evidence>
<dbReference type="InterPro" id="IPR011146">
    <property type="entry name" value="HIT-like"/>
</dbReference>
<dbReference type="InterPro" id="IPR001310">
    <property type="entry name" value="Histidine_triad_HIT"/>
</dbReference>
<comment type="caution">
    <text evidence="5">The sequence shown here is derived from an EMBL/GenBank/DDBJ whole genome shotgun (WGS) entry which is preliminary data.</text>
</comment>
<dbReference type="GO" id="GO:0009117">
    <property type="term" value="P:nucleotide metabolic process"/>
    <property type="evidence" value="ECO:0007669"/>
    <property type="project" value="TreeGrafter"/>
</dbReference>
<dbReference type="PROSITE" id="PS51084">
    <property type="entry name" value="HIT_2"/>
    <property type="match status" value="1"/>
</dbReference>
<dbReference type="GO" id="GO:0003824">
    <property type="term" value="F:catalytic activity"/>
    <property type="evidence" value="ECO:0007669"/>
    <property type="project" value="InterPro"/>
</dbReference>
<evidence type="ECO:0000256" key="1">
    <source>
        <dbReference type="PIRSR" id="PIRSR601310-1"/>
    </source>
</evidence>
<dbReference type="Gene3D" id="3.30.428.10">
    <property type="entry name" value="HIT-like"/>
    <property type="match status" value="1"/>
</dbReference>
<feature type="domain" description="HIT" evidence="4">
    <location>
        <begin position="4"/>
        <end position="130"/>
    </location>
</feature>
<sequence>MSCPFCMIASATPPSNDPAIVNSPRGSAYPVLSTPIVVAFLDIAPLSPGHVLVCPRRHAVKSSEITVVESAALGFWLPVLTRAVLKSVGTTPEEASWNILQANGTESGQTVPHSHFHIIPRLGMPRDASDITDAERKNIVLGEGPREKLNADDGQRISEGIKSALHAEIEKLKAGGEIAGVGGALSVEIGGNGLKL</sequence>
<evidence type="ECO:0000313" key="5">
    <source>
        <dbReference type="EMBL" id="KAG4412186.1"/>
    </source>
</evidence>
<dbReference type="InterPro" id="IPR036265">
    <property type="entry name" value="HIT-like_sf"/>
</dbReference>
<reference evidence="5" key="1">
    <citation type="submission" date="2021-02" db="EMBL/GenBank/DDBJ databases">
        <title>Genome sequence Cadophora malorum strain M34.</title>
        <authorList>
            <person name="Stefanovic E."/>
            <person name="Vu D."/>
            <person name="Scully C."/>
            <person name="Dijksterhuis J."/>
            <person name="Roader J."/>
            <person name="Houbraken J."/>
        </authorList>
    </citation>
    <scope>NUCLEOTIDE SEQUENCE</scope>
    <source>
        <strain evidence="5">M34</strain>
    </source>
</reference>
<dbReference type="AlphaFoldDB" id="A0A8H7T393"/>
<dbReference type="OrthoDB" id="1915375at2759"/>
<dbReference type="EMBL" id="JAFJYH010000401">
    <property type="protein sequence ID" value="KAG4412186.1"/>
    <property type="molecule type" value="Genomic_DNA"/>
</dbReference>
<feature type="active site" description="Tele-AMP-histidine intermediate" evidence="1">
    <location>
        <position position="115"/>
    </location>
</feature>
<proteinExistence type="predicted"/>
<accession>A0A8H7T393</accession>
<name>A0A8H7T393_9HELO</name>
<feature type="short sequence motif" description="Histidine triad motif" evidence="2 3">
    <location>
        <begin position="113"/>
        <end position="117"/>
    </location>
</feature>
<dbReference type="PRINTS" id="PR00332">
    <property type="entry name" value="HISTRIAD"/>
</dbReference>